<dbReference type="EMBL" id="DF143308">
    <property type="protein sequence ID" value="GAA52527.1"/>
    <property type="molecule type" value="Genomic_DNA"/>
</dbReference>
<proteinExistence type="predicted"/>
<evidence type="ECO:0000313" key="2">
    <source>
        <dbReference type="Proteomes" id="UP000008909"/>
    </source>
</evidence>
<gene>
    <name evidence="1" type="ORF">CLF_108256</name>
</gene>
<protein>
    <submittedName>
        <fullName evidence="1">Uncharacterized protein</fullName>
    </submittedName>
</protein>
<organism evidence="1 2">
    <name type="scientific">Clonorchis sinensis</name>
    <name type="common">Chinese liver fluke</name>
    <dbReference type="NCBI Taxonomy" id="79923"/>
    <lineage>
        <taxon>Eukaryota</taxon>
        <taxon>Metazoa</taxon>
        <taxon>Spiralia</taxon>
        <taxon>Lophotrochozoa</taxon>
        <taxon>Platyhelminthes</taxon>
        <taxon>Trematoda</taxon>
        <taxon>Digenea</taxon>
        <taxon>Opisthorchiida</taxon>
        <taxon>Opisthorchiata</taxon>
        <taxon>Opisthorchiidae</taxon>
        <taxon>Clonorchis</taxon>
    </lineage>
</organism>
<dbReference type="Proteomes" id="UP000008909">
    <property type="component" value="Unassembled WGS sequence"/>
</dbReference>
<dbReference type="AlphaFoldDB" id="G7YHU4"/>
<keyword evidence="2" id="KW-1185">Reference proteome</keyword>
<reference evidence="1" key="1">
    <citation type="journal article" date="2011" name="Genome Biol.">
        <title>The draft genome of the carcinogenic human liver fluke Clonorchis sinensis.</title>
        <authorList>
            <person name="Wang X."/>
            <person name="Chen W."/>
            <person name="Huang Y."/>
            <person name="Sun J."/>
            <person name="Men J."/>
            <person name="Liu H."/>
            <person name="Luo F."/>
            <person name="Guo L."/>
            <person name="Lv X."/>
            <person name="Deng C."/>
            <person name="Zhou C."/>
            <person name="Fan Y."/>
            <person name="Li X."/>
            <person name="Huang L."/>
            <person name="Hu Y."/>
            <person name="Liang C."/>
            <person name="Hu X."/>
            <person name="Xu J."/>
            <person name="Yu X."/>
        </authorList>
    </citation>
    <scope>NUCLEOTIDE SEQUENCE [LARGE SCALE GENOMIC DNA]</scope>
    <source>
        <strain evidence="1">Henan</strain>
    </source>
</reference>
<reference key="2">
    <citation type="submission" date="2011-10" db="EMBL/GenBank/DDBJ databases">
        <title>The genome and transcriptome sequence of Clonorchis sinensis provide insights into the carcinogenic liver fluke.</title>
        <authorList>
            <person name="Wang X."/>
            <person name="Huang Y."/>
            <person name="Chen W."/>
            <person name="Liu H."/>
            <person name="Guo L."/>
            <person name="Chen Y."/>
            <person name="Luo F."/>
            <person name="Zhou W."/>
            <person name="Sun J."/>
            <person name="Mao Q."/>
            <person name="Liang P."/>
            <person name="Zhou C."/>
            <person name="Tian Y."/>
            <person name="Men J."/>
            <person name="Lv X."/>
            <person name="Huang L."/>
            <person name="Zhou J."/>
            <person name="Hu Y."/>
            <person name="Li R."/>
            <person name="Zhang F."/>
            <person name="Lei H."/>
            <person name="Li X."/>
            <person name="Hu X."/>
            <person name="Liang C."/>
            <person name="Xu J."/>
            <person name="Wu Z."/>
            <person name="Yu X."/>
        </authorList>
    </citation>
    <scope>NUCLEOTIDE SEQUENCE</scope>
    <source>
        <strain>Henan</strain>
    </source>
</reference>
<accession>G7YHU4</accession>
<name>G7YHU4_CLOSI</name>
<evidence type="ECO:0000313" key="1">
    <source>
        <dbReference type="EMBL" id="GAA52527.1"/>
    </source>
</evidence>
<sequence length="125" mass="14272">MEHADVVLIFKEKEKMQLFLSELTFGVRKTHKPRLATEKLVDPEVKRNYQNHLLECLPDGTESDINAHGGKTSKALLKAGTTQPTSSKYRIVSLLETRPQIPPGRHHNSIRRIIRRQGKPNIRAD</sequence>